<name>A0A7G5XMK3_9BACT</name>
<feature type="transmembrane region" description="Helical" evidence="7">
    <location>
        <begin position="75"/>
        <end position="95"/>
    </location>
</feature>
<evidence type="ECO:0000256" key="4">
    <source>
        <dbReference type="ARBA" id="ARBA00022692"/>
    </source>
</evidence>
<evidence type="ECO:0000256" key="5">
    <source>
        <dbReference type="ARBA" id="ARBA00022989"/>
    </source>
</evidence>
<keyword evidence="10" id="KW-1185">Reference proteome</keyword>
<dbReference type="Proteomes" id="UP000515344">
    <property type="component" value="Chromosome"/>
</dbReference>
<evidence type="ECO:0000259" key="8">
    <source>
        <dbReference type="PROSITE" id="PS50850"/>
    </source>
</evidence>
<dbReference type="InterPro" id="IPR011701">
    <property type="entry name" value="MFS"/>
</dbReference>
<evidence type="ECO:0000256" key="3">
    <source>
        <dbReference type="ARBA" id="ARBA00022475"/>
    </source>
</evidence>
<dbReference type="SUPFAM" id="SSF103473">
    <property type="entry name" value="MFS general substrate transporter"/>
    <property type="match status" value="1"/>
</dbReference>
<dbReference type="PANTHER" id="PTHR42718:SF46">
    <property type="entry name" value="BLR6921 PROTEIN"/>
    <property type="match status" value="1"/>
</dbReference>
<keyword evidence="2" id="KW-0813">Transport</keyword>
<feature type="transmembrane region" description="Helical" evidence="7">
    <location>
        <begin position="44"/>
        <end position="63"/>
    </location>
</feature>
<dbReference type="Gene3D" id="1.20.1720.10">
    <property type="entry name" value="Multidrug resistance protein D"/>
    <property type="match status" value="1"/>
</dbReference>
<dbReference type="Gene3D" id="1.20.1250.20">
    <property type="entry name" value="MFS general substrate transporter like domains"/>
    <property type="match status" value="1"/>
</dbReference>
<dbReference type="InterPro" id="IPR020846">
    <property type="entry name" value="MFS_dom"/>
</dbReference>
<dbReference type="EMBL" id="CP060007">
    <property type="protein sequence ID" value="QNA46706.1"/>
    <property type="molecule type" value="Genomic_DNA"/>
</dbReference>
<dbReference type="Pfam" id="PF07690">
    <property type="entry name" value="MFS_1"/>
    <property type="match status" value="1"/>
</dbReference>
<dbReference type="GO" id="GO:0005886">
    <property type="term" value="C:plasma membrane"/>
    <property type="evidence" value="ECO:0007669"/>
    <property type="project" value="UniProtKB-SubCell"/>
</dbReference>
<dbReference type="GO" id="GO:0022857">
    <property type="term" value="F:transmembrane transporter activity"/>
    <property type="evidence" value="ECO:0007669"/>
    <property type="project" value="InterPro"/>
</dbReference>
<dbReference type="PRINTS" id="PR01036">
    <property type="entry name" value="TCRTETB"/>
</dbReference>
<evidence type="ECO:0000256" key="6">
    <source>
        <dbReference type="ARBA" id="ARBA00023136"/>
    </source>
</evidence>
<evidence type="ECO:0000313" key="10">
    <source>
        <dbReference type="Proteomes" id="UP000515344"/>
    </source>
</evidence>
<feature type="domain" description="Major facilitator superfamily (MFS) profile" evidence="8">
    <location>
        <begin position="9"/>
        <end position="462"/>
    </location>
</feature>
<dbReference type="KEGG" id="lacs:H4075_07050"/>
<organism evidence="9 10">
    <name type="scientific">Lacibacter sediminis</name>
    <dbReference type="NCBI Taxonomy" id="2760713"/>
    <lineage>
        <taxon>Bacteria</taxon>
        <taxon>Pseudomonadati</taxon>
        <taxon>Bacteroidota</taxon>
        <taxon>Chitinophagia</taxon>
        <taxon>Chitinophagales</taxon>
        <taxon>Chitinophagaceae</taxon>
        <taxon>Lacibacter</taxon>
    </lineage>
</organism>
<accession>A0A7G5XMK3</accession>
<evidence type="ECO:0000256" key="7">
    <source>
        <dbReference type="SAM" id="Phobius"/>
    </source>
</evidence>
<keyword evidence="4 7" id="KW-0812">Transmembrane</keyword>
<dbReference type="PANTHER" id="PTHR42718">
    <property type="entry name" value="MAJOR FACILITATOR SUPERFAMILY MULTIDRUG TRANSPORTER MFSC"/>
    <property type="match status" value="1"/>
</dbReference>
<dbReference type="InterPro" id="IPR036259">
    <property type="entry name" value="MFS_trans_sf"/>
</dbReference>
<dbReference type="PROSITE" id="PS50850">
    <property type="entry name" value="MFS"/>
    <property type="match status" value="1"/>
</dbReference>
<evidence type="ECO:0000313" key="9">
    <source>
        <dbReference type="EMBL" id="QNA46706.1"/>
    </source>
</evidence>
<feature type="transmembrane region" description="Helical" evidence="7">
    <location>
        <begin position="196"/>
        <end position="214"/>
    </location>
</feature>
<feature type="transmembrane region" description="Helical" evidence="7">
    <location>
        <begin position="162"/>
        <end position="184"/>
    </location>
</feature>
<feature type="transmembrane region" description="Helical" evidence="7">
    <location>
        <begin position="262"/>
        <end position="283"/>
    </location>
</feature>
<feature type="transmembrane region" description="Helical" evidence="7">
    <location>
        <begin position="353"/>
        <end position="373"/>
    </location>
</feature>
<feature type="transmembrane region" description="Helical" evidence="7">
    <location>
        <begin position="330"/>
        <end position="347"/>
    </location>
</feature>
<feature type="transmembrane region" description="Helical" evidence="7">
    <location>
        <begin position="394"/>
        <end position="416"/>
    </location>
</feature>
<feature type="transmembrane region" description="Helical" evidence="7">
    <location>
        <begin position="137"/>
        <end position="156"/>
    </location>
</feature>
<keyword evidence="5 7" id="KW-1133">Transmembrane helix</keyword>
<keyword evidence="3" id="KW-1003">Cell membrane</keyword>
<evidence type="ECO:0000256" key="2">
    <source>
        <dbReference type="ARBA" id="ARBA00022448"/>
    </source>
</evidence>
<feature type="transmembrane region" description="Helical" evidence="7">
    <location>
        <begin position="220"/>
        <end position="241"/>
    </location>
</feature>
<feature type="transmembrane region" description="Helical" evidence="7">
    <location>
        <begin position="295"/>
        <end position="318"/>
    </location>
</feature>
<dbReference type="CDD" id="cd17321">
    <property type="entry name" value="MFS_MMR_MDR_like"/>
    <property type="match status" value="1"/>
</dbReference>
<feature type="transmembrane region" description="Helical" evidence="7">
    <location>
        <begin position="107"/>
        <end position="125"/>
    </location>
</feature>
<evidence type="ECO:0000256" key="1">
    <source>
        <dbReference type="ARBA" id="ARBA00004651"/>
    </source>
</evidence>
<gene>
    <name evidence="9" type="ORF">H4075_07050</name>
</gene>
<keyword evidence="6 7" id="KW-0472">Membrane</keyword>
<proteinExistence type="predicted"/>
<dbReference type="AlphaFoldDB" id="A0A7G5XMK3"/>
<protein>
    <submittedName>
        <fullName evidence="9">MFS transporter</fullName>
    </submittedName>
</protein>
<sequence length="462" mass="48591">MKYEKRWTALALLCTAQFMVIMDTSIIGVALPAIKTELGYTQSGLQWIFNAYVILFGGILLLGGRLSDLFGARKIFMWGFGILAAASFGAGAAWSPEILNTSRAVQGLGSALIAPAAMTLLMTTFTDPKELGKAFGFWGASAAAGGSAGVFLGGVITEWLDWRWVFYINIPIALIVLAFSKQYLVAGRKAIGKVDWAGAILATVSLILFVYAIVTAESAGWFSLQTIGLLAAAVLLFVVFISTQKKKQDPLLPLQIFKVPNLTAGNLVMGLMAAAWIPLWFFLNLYLQQILRLNAFNSGLALLPMTVVIMIVMVGLTGKLVAKFGFKRNLVAGLISLTASLILFAFVPTNGTYLLNVLPASLLGALGMSLAYIPGTMASMSGAKPEETGLASGIVNTSYQIGSAIGLAIIAVIAAAVTKSAAAAGVTEAEALNNGFQTAFISAAVVSAVSVLIAVIKIKQGK</sequence>
<comment type="subcellular location">
    <subcellularLocation>
        <location evidence="1">Cell membrane</location>
        <topology evidence="1">Multi-pass membrane protein</topology>
    </subcellularLocation>
</comment>
<reference evidence="10" key="1">
    <citation type="submission" date="2020-08" db="EMBL/GenBank/DDBJ databases">
        <title>Lacibacter sp. S13-6-6 genome sequencing.</title>
        <authorList>
            <person name="Jin L."/>
        </authorList>
    </citation>
    <scope>NUCLEOTIDE SEQUENCE [LARGE SCALE GENOMIC DNA]</scope>
    <source>
        <strain evidence="10">S13-6-6</strain>
    </source>
</reference>
<feature type="transmembrane region" description="Helical" evidence="7">
    <location>
        <begin position="436"/>
        <end position="456"/>
    </location>
</feature>